<organism evidence="4">
    <name type="scientific">Hexamita inflata</name>
    <dbReference type="NCBI Taxonomy" id="28002"/>
    <lineage>
        <taxon>Eukaryota</taxon>
        <taxon>Metamonada</taxon>
        <taxon>Diplomonadida</taxon>
        <taxon>Hexamitidae</taxon>
        <taxon>Hexamitinae</taxon>
        <taxon>Hexamita</taxon>
    </lineage>
</organism>
<dbReference type="PROSITE" id="PS50222">
    <property type="entry name" value="EF_HAND_2"/>
    <property type="match status" value="2"/>
</dbReference>
<accession>A0AA86R413</accession>
<evidence type="ECO:0000313" key="3">
    <source>
        <dbReference type="EMBL" id="CAI9946735.1"/>
    </source>
</evidence>
<evidence type="ECO:0000313" key="5">
    <source>
        <dbReference type="EMBL" id="CAI9976031.1"/>
    </source>
</evidence>
<dbReference type="GO" id="GO:0005509">
    <property type="term" value="F:calcium ion binding"/>
    <property type="evidence" value="ECO:0007669"/>
    <property type="project" value="InterPro"/>
</dbReference>
<reference evidence="6 10" key="2">
    <citation type="submission" date="2024-07" db="EMBL/GenBank/DDBJ databases">
        <authorList>
            <person name="Akdeniz Z."/>
        </authorList>
    </citation>
    <scope>NUCLEOTIDE SEQUENCE [LARGE SCALE GENOMIC DNA]</scope>
</reference>
<dbReference type="CDD" id="cd00051">
    <property type="entry name" value="EFh"/>
    <property type="match status" value="1"/>
</dbReference>
<dbReference type="Proteomes" id="UP001642409">
    <property type="component" value="Unassembled WGS sequence"/>
</dbReference>
<keyword evidence="1" id="KW-0106">Calcium</keyword>
<dbReference type="InterPro" id="IPR018247">
    <property type="entry name" value="EF_Hand_1_Ca_BS"/>
</dbReference>
<feature type="domain" description="EF-hand" evidence="2">
    <location>
        <begin position="40"/>
        <end position="75"/>
    </location>
</feature>
<dbReference type="EMBL" id="CAXDID020000034">
    <property type="protein sequence ID" value="CAL5996015.1"/>
    <property type="molecule type" value="Genomic_DNA"/>
</dbReference>
<evidence type="ECO:0000313" key="7">
    <source>
        <dbReference type="EMBL" id="CAL6018259.1"/>
    </source>
</evidence>
<dbReference type="Gene3D" id="1.10.238.10">
    <property type="entry name" value="EF-hand"/>
    <property type="match status" value="1"/>
</dbReference>
<evidence type="ECO:0000313" key="4">
    <source>
        <dbReference type="EMBL" id="CAI9971279.1"/>
    </source>
</evidence>
<dbReference type="Pfam" id="PF13499">
    <property type="entry name" value="EF-hand_7"/>
    <property type="match status" value="1"/>
</dbReference>
<evidence type="ECO:0000313" key="8">
    <source>
        <dbReference type="EMBL" id="CAL6050958.1"/>
    </source>
</evidence>
<dbReference type="EMBL" id="CAXDID020000186">
    <property type="protein sequence ID" value="CAL6050958.1"/>
    <property type="molecule type" value="Genomic_DNA"/>
</dbReference>
<dbReference type="EMBL" id="CATOUU010001171">
    <property type="protein sequence ID" value="CAI9976031.1"/>
    <property type="molecule type" value="Genomic_DNA"/>
</dbReference>
<dbReference type="InterPro" id="IPR011992">
    <property type="entry name" value="EF-hand-dom_pair"/>
</dbReference>
<dbReference type="EMBL" id="CAXDID020000252">
    <property type="protein sequence ID" value="CAL6064872.1"/>
    <property type="molecule type" value="Genomic_DNA"/>
</dbReference>
<evidence type="ECO:0000313" key="6">
    <source>
        <dbReference type="EMBL" id="CAL5996015.1"/>
    </source>
</evidence>
<evidence type="ECO:0000313" key="10">
    <source>
        <dbReference type="Proteomes" id="UP001642409"/>
    </source>
</evidence>
<evidence type="ECO:0000256" key="1">
    <source>
        <dbReference type="ARBA" id="ARBA00022837"/>
    </source>
</evidence>
<dbReference type="EMBL" id="CATOUU010001090">
    <property type="protein sequence ID" value="CAI9971279.1"/>
    <property type="molecule type" value="Genomic_DNA"/>
</dbReference>
<name>A0AA86R413_9EUKA</name>
<dbReference type="EMBL" id="CAXDID020000080">
    <property type="protein sequence ID" value="CAL6018259.1"/>
    <property type="molecule type" value="Genomic_DNA"/>
</dbReference>
<evidence type="ECO:0000313" key="9">
    <source>
        <dbReference type="EMBL" id="CAL6064872.1"/>
    </source>
</evidence>
<reference evidence="4" key="1">
    <citation type="submission" date="2023-06" db="EMBL/GenBank/DDBJ databases">
        <authorList>
            <person name="Kurt Z."/>
        </authorList>
    </citation>
    <scope>NUCLEOTIDE SEQUENCE</scope>
</reference>
<feature type="domain" description="EF-hand" evidence="2">
    <location>
        <begin position="4"/>
        <end position="39"/>
    </location>
</feature>
<dbReference type="InterPro" id="IPR002048">
    <property type="entry name" value="EF_hand_dom"/>
</dbReference>
<evidence type="ECO:0000259" key="2">
    <source>
        <dbReference type="PROSITE" id="PS50222"/>
    </source>
</evidence>
<protein>
    <submittedName>
        <fullName evidence="4">Probable calcium-binding protein</fullName>
    </submittedName>
    <submittedName>
        <fullName evidence="6">Probable_calcium-binding protein</fullName>
    </submittedName>
</protein>
<gene>
    <name evidence="6" type="ORF">HINF_LOCUS14467</name>
    <name evidence="7" type="ORF">HINF_LOCUS26381</name>
    <name evidence="3" type="ORF">HINF_LOCUS34380</name>
    <name evidence="8" type="ORF">HINF_LOCUS44139</name>
    <name evidence="9" type="ORF">HINF_LOCUS51568</name>
    <name evidence="4" type="ORF">HINF_LOCUS58924</name>
    <name evidence="5" type="ORF">HINF_LOCUS63676</name>
</gene>
<sequence>MPRFNDQELEDIFRAADYSHDGVLMHEELVLLLKKFNRKMSYKEGYTLIRQYDQSGDKKISFEEFVPLMNTLFPE</sequence>
<dbReference type="PROSITE" id="PS00018">
    <property type="entry name" value="EF_HAND_1"/>
    <property type="match status" value="1"/>
</dbReference>
<dbReference type="AlphaFoldDB" id="A0AA86R413"/>
<proteinExistence type="predicted"/>
<comment type="caution">
    <text evidence="4">The sequence shown here is derived from an EMBL/GenBank/DDBJ whole genome shotgun (WGS) entry which is preliminary data.</text>
</comment>
<dbReference type="EMBL" id="CATOUU010000764">
    <property type="protein sequence ID" value="CAI9946735.1"/>
    <property type="molecule type" value="Genomic_DNA"/>
</dbReference>
<dbReference type="SUPFAM" id="SSF47473">
    <property type="entry name" value="EF-hand"/>
    <property type="match status" value="1"/>
</dbReference>
<keyword evidence="10" id="KW-1185">Reference proteome</keyword>
<dbReference type="SMART" id="SM00054">
    <property type="entry name" value="EFh"/>
    <property type="match status" value="2"/>
</dbReference>